<feature type="transmembrane region" description="Helical" evidence="6">
    <location>
        <begin position="456"/>
        <end position="476"/>
    </location>
</feature>
<dbReference type="RefSeq" id="XP_013319829.1">
    <property type="nucleotide sequence ID" value="XM_013464375.1"/>
</dbReference>
<dbReference type="OrthoDB" id="10021397at2759"/>
<dbReference type="InterPro" id="IPR020846">
    <property type="entry name" value="MFS_dom"/>
</dbReference>
<dbReference type="PANTHER" id="PTHR23501:SF201">
    <property type="entry name" value="MFS AFLATOXIN EFFLUX PUMP"/>
    <property type="match status" value="1"/>
</dbReference>
<sequence>MIFKVCFHSVQPLPSTTMSDTADLPTGSSSMESKHTAPDALQKPQEPSQDEDEYPPFSTVIITIAALMLTSLCVSLDRTIIATAIPVITDHFDSLGDVGWYASAYLLTMSAFMLLMGRVYKFYNPKWVYISCVGVFELGSLVCGVAPNSTALIVGRAIAGLGSAGVMSGAITVVVYLVPLQKRPAYTGMFGAVMAVAFIAGPLLGGVFTDKVSWRWCFYINLPLGGATMVMLAFVLKLNNYKPNKTPFKEQLHQLDPLGTFVLIPAVTCLLLALQWGGTTYSWSNARIIVLLILSGILFIVFVYIQHWRQESATIPPRIIKNRSVASGMAYVFCSGSGMMTESYFLPIWFQAIKGSSAVHSGIMFLPAILGLTVSSMFAGFATRKIGYYTQFMFLSTVLTSIGAGLICTFTTTTPHEKWIGYQVLWGLGLGFGMQQPSVAAQTALPRSDVSTGVSLMFFCQTLGGAVFVSVANNIFDNKLANGLAGIPGLNADLVTHVGATDLRDVVAPEYLHSVLVVYNEALRNAFYVCAALAAATIVGSVFMPWKSLKKAAAEQQAQSKADREHEKNERESASGSPGTDTRADQGTAPQEQKELEV</sequence>
<dbReference type="AlphaFoldDB" id="A0A0D2FGI6"/>
<feature type="transmembrane region" description="Helical" evidence="6">
    <location>
        <begin position="185"/>
        <end position="204"/>
    </location>
</feature>
<organism evidence="8 9">
    <name type="scientific">Exophiala xenobiotica</name>
    <dbReference type="NCBI Taxonomy" id="348802"/>
    <lineage>
        <taxon>Eukaryota</taxon>
        <taxon>Fungi</taxon>
        <taxon>Dikarya</taxon>
        <taxon>Ascomycota</taxon>
        <taxon>Pezizomycotina</taxon>
        <taxon>Eurotiomycetes</taxon>
        <taxon>Chaetothyriomycetidae</taxon>
        <taxon>Chaetothyriales</taxon>
        <taxon>Herpotrichiellaceae</taxon>
        <taxon>Exophiala</taxon>
    </lineage>
</organism>
<evidence type="ECO:0000259" key="7">
    <source>
        <dbReference type="PROSITE" id="PS50850"/>
    </source>
</evidence>
<feature type="compositionally biased region" description="Polar residues" evidence="5">
    <location>
        <begin position="18"/>
        <end position="31"/>
    </location>
</feature>
<feature type="transmembrane region" description="Helical" evidence="6">
    <location>
        <begin position="288"/>
        <end position="305"/>
    </location>
</feature>
<dbReference type="GO" id="GO:0022857">
    <property type="term" value="F:transmembrane transporter activity"/>
    <property type="evidence" value="ECO:0007669"/>
    <property type="project" value="InterPro"/>
</dbReference>
<evidence type="ECO:0000256" key="3">
    <source>
        <dbReference type="ARBA" id="ARBA00022989"/>
    </source>
</evidence>
<keyword evidence="2 6" id="KW-0812">Transmembrane</keyword>
<feature type="transmembrane region" description="Helical" evidence="6">
    <location>
        <begin position="392"/>
        <end position="413"/>
    </location>
</feature>
<gene>
    <name evidence="8" type="ORF">PV05_03706</name>
</gene>
<dbReference type="Gene3D" id="1.20.1250.20">
    <property type="entry name" value="MFS general substrate transporter like domains"/>
    <property type="match status" value="1"/>
</dbReference>
<evidence type="ECO:0000256" key="4">
    <source>
        <dbReference type="ARBA" id="ARBA00023136"/>
    </source>
</evidence>
<keyword evidence="9" id="KW-1185">Reference proteome</keyword>
<feature type="domain" description="Major facilitator superfamily (MFS) profile" evidence="7">
    <location>
        <begin position="63"/>
        <end position="549"/>
    </location>
</feature>
<keyword evidence="3 6" id="KW-1133">Transmembrane helix</keyword>
<dbReference type="Proteomes" id="UP000054342">
    <property type="component" value="Unassembled WGS sequence"/>
</dbReference>
<dbReference type="FunFam" id="1.20.1720.10:FF:000012">
    <property type="entry name" value="MFS toxin efflux pump (AflT)"/>
    <property type="match status" value="1"/>
</dbReference>
<feature type="transmembrane region" description="Helical" evidence="6">
    <location>
        <begin position="257"/>
        <end position="276"/>
    </location>
</feature>
<feature type="transmembrane region" description="Helical" evidence="6">
    <location>
        <begin position="153"/>
        <end position="178"/>
    </location>
</feature>
<feature type="compositionally biased region" description="Basic and acidic residues" evidence="5">
    <location>
        <begin position="561"/>
        <end position="573"/>
    </location>
</feature>
<evidence type="ECO:0000256" key="1">
    <source>
        <dbReference type="ARBA" id="ARBA00004141"/>
    </source>
</evidence>
<dbReference type="EMBL" id="KN847318">
    <property type="protein sequence ID" value="KIW59244.1"/>
    <property type="molecule type" value="Genomic_DNA"/>
</dbReference>
<dbReference type="Gene3D" id="1.20.1720.10">
    <property type="entry name" value="Multidrug resistance protein D"/>
    <property type="match status" value="1"/>
</dbReference>
<dbReference type="Pfam" id="PF07690">
    <property type="entry name" value="MFS_1"/>
    <property type="match status" value="1"/>
</dbReference>
<feature type="transmembrane region" description="Helical" evidence="6">
    <location>
        <begin position="325"/>
        <end position="346"/>
    </location>
</feature>
<feature type="transmembrane region" description="Helical" evidence="6">
    <location>
        <begin position="526"/>
        <end position="546"/>
    </location>
</feature>
<comment type="subcellular location">
    <subcellularLocation>
        <location evidence="1">Membrane</location>
        <topology evidence="1">Multi-pass membrane protein</topology>
    </subcellularLocation>
</comment>
<dbReference type="InterPro" id="IPR011701">
    <property type="entry name" value="MFS"/>
</dbReference>
<name>A0A0D2FGI6_9EURO</name>
<dbReference type="FunFam" id="1.20.1250.20:FF:000196">
    <property type="entry name" value="MFS toxin efflux pump (AflT)"/>
    <property type="match status" value="1"/>
</dbReference>
<feature type="transmembrane region" description="Helical" evidence="6">
    <location>
        <begin position="358"/>
        <end position="380"/>
    </location>
</feature>
<feature type="region of interest" description="Disordered" evidence="5">
    <location>
        <begin position="554"/>
        <end position="598"/>
    </location>
</feature>
<evidence type="ECO:0000256" key="6">
    <source>
        <dbReference type="SAM" id="Phobius"/>
    </source>
</evidence>
<dbReference type="PANTHER" id="PTHR23501">
    <property type="entry name" value="MAJOR FACILITATOR SUPERFAMILY"/>
    <property type="match status" value="1"/>
</dbReference>
<feature type="transmembrane region" description="Helical" evidence="6">
    <location>
        <begin position="100"/>
        <end position="120"/>
    </location>
</feature>
<feature type="transmembrane region" description="Helical" evidence="6">
    <location>
        <begin position="127"/>
        <end position="147"/>
    </location>
</feature>
<feature type="transmembrane region" description="Helical" evidence="6">
    <location>
        <begin position="216"/>
        <end position="236"/>
    </location>
</feature>
<dbReference type="CDD" id="cd17502">
    <property type="entry name" value="MFS_Azr1_MDR_like"/>
    <property type="match status" value="1"/>
</dbReference>
<dbReference type="GeneID" id="25325614"/>
<reference evidence="8 9" key="1">
    <citation type="submission" date="2015-01" db="EMBL/GenBank/DDBJ databases">
        <title>The Genome Sequence of Exophiala xenobiotica CBS118157.</title>
        <authorList>
            <consortium name="The Broad Institute Genomics Platform"/>
            <person name="Cuomo C."/>
            <person name="de Hoog S."/>
            <person name="Gorbushina A."/>
            <person name="Stielow B."/>
            <person name="Teixiera M."/>
            <person name="Abouelleil A."/>
            <person name="Chapman S.B."/>
            <person name="Priest M."/>
            <person name="Young S.K."/>
            <person name="Wortman J."/>
            <person name="Nusbaum C."/>
            <person name="Birren B."/>
        </authorList>
    </citation>
    <scope>NUCLEOTIDE SEQUENCE [LARGE SCALE GENOMIC DNA]</scope>
    <source>
        <strain evidence="8 9">CBS 118157</strain>
    </source>
</reference>
<accession>A0A0D2FGI6</accession>
<feature type="transmembrane region" description="Helical" evidence="6">
    <location>
        <begin position="419"/>
        <end position="435"/>
    </location>
</feature>
<protein>
    <recommendedName>
        <fullName evidence="7">Major facilitator superfamily (MFS) profile domain-containing protein</fullName>
    </recommendedName>
</protein>
<dbReference type="GO" id="GO:0005886">
    <property type="term" value="C:plasma membrane"/>
    <property type="evidence" value="ECO:0007669"/>
    <property type="project" value="TreeGrafter"/>
</dbReference>
<feature type="region of interest" description="Disordered" evidence="5">
    <location>
        <begin position="18"/>
        <end position="53"/>
    </location>
</feature>
<evidence type="ECO:0000313" key="8">
    <source>
        <dbReference type="EMBL" id="KIW59244.1"/>
    </source>
</evidence>
<dbReference type="InterPro" id="IPR036259">
    <property type="entry name" value="MFS_trans_sf"/>
</dbReference>
<evidence type="ECO:0000313" key="9">
    <source>
        <dbReference type="Proteomes" id="UP000054342"/>
    </source>
</evidence>
<dbReference type="SUPFAM" id="SSF103473">
    <property type="entry name" value="MFS general substrate transporter"/>
    <property type="match status" value="1"/>
</dbReference>
<evidence type="ECO:0000256" key="2">
    <source>
        <dbReference type="ARBA" id="ARBA00022692"/>
    </source>
</evidence>
<dbReference type="PROSITE" id="PS50850">
    <property type="entry name" value="MFS"/>
    <property type="match status" value="1"/>
</dbReference>
<keyword evidence="4 6" id="KW-0472">Membrane</keyword>
<feature type="transmembrane region" description="Helical" evidence="6">
    <location>
        <begin position="60"/>
        <end position="88"/>
    </location>
</feature>
<evidence type="ECO:0000256" key="5">
    <source>
        <dbReference type="SAM" id="MobiDB-lite"/>
    </source>
</evidence>
<proteinExistence type="predicted"/>